<dbReference type="Pfam" id="PF10418">
    <property type="entry name" value="DHODB_Fe-S_bind"/>
    <property type="match status" value="1"/>
</dbReference>
<dbReference type="SUPFAM" id="SSF52343">
    <property type="entry name" value="Ferredoxin reductase-like, C-terminal NADP-linked domain"/>
    <property type="match status" value="1"/>
</dbReference>
<feature type="domain" description="FAD-binding FR-type" evidence="4">
    <location>
        <begin position="279"/>
        <end position="376"/>
    </location>
</feature>
<evidence type="ECO:0000256" key="3">
    <source>
        <dbReference type="ARBA" id="ARBA00023002"/>
    </source>
</evidence>
<dbReference type="InterPro" id="IPR050353">
    <property type="entry name" value="PyrK_electron_transfer"/>
</dbReference>
<dbReference type="GO" id="GO:0004152">
    <property type="term" value="F:dihydroorotate dehydrogenase activity"/>
    <property type="evidence" value="ECO:0007669"/>
    <property type="project" value="UniProtKB-ARBA"/>
</dbReference>
<dbReference type="PROSITE" id="PS51384">
    <property type="entry name" value="FAD_FR"/>
    <property type="match status" value="1"/>
</dbReference>
<name>A0A0F9HAB4_9ZZZZ</name>
<comment type="cofactor">
    <cofactor evidence="1">
        <name>FMN</name>
        <dbReference type="ChEBI" id="CHEBI:58210"/>
    </cofactor>
</comment>
<dbReference type="PROSITE" id="PS00912">
    <property type="entry name" value="DHODEHASE_2"/>
    <property type="match status" value="1"/>
</dbReference>
<comment type="pathway">
    <text evidence="2">Pyrimidine metabolism; UMP biosynthesis via de novo pathway.</text>
</comment>
<comment type="caution">
    <text evidence="5">The sequence shown here is derived from an EMBL/GenBank/DDBJ whole genome shotgun (WGS) entry which is preliminary data.</text>
</comment>
<evidence type="ECO:0000256" key="2">
    <source>
        <dbReference type="ARBA" id="ARBA00004725"/>
    </source>
</evidence>
<dbReference type="InterPro" id="IPR019480">
    <property type="entry name" value="Dihydroorotate_DH_Fe-S-bd"/>
</dbReference>
<organism evidence="5">
    <name type="scientific">marine sediment metagenome</name>
    <dbReference type="NCBI Taxonomy" id="412755"/>
    <lineage>
        <taxon>unclassified sequences</taxon>
        <taxon>metagenomes</taxon>
        <taxon>ecological metagenomes</taxon>
    </lineage>
</organism>
<dbReference type="EMBL" id="LAZR01023394">
    <property type="protein sequence ID" value="KKL78640.1"/>
    <property type="molecule type" value="Genomic_DNA"/>
</dbReference>
<dbReference type="Gene3D" id="3.40.50.80">
    <property type="entry name" value="Nucleotide-binding domain of ferredoxin-NADP reductase (FNR) module"/>
    <property type="match status" value="1"/>
</dbReference>
<accession>A0A0F9HAB4</accession>
<proteinExistence type="predicted"/>
<dbReference type="PANTHER" id="PTHR43513">
    <property type="entry name" value="DIHYDROOROTATE DEHYDROGENASE B (NAD(+)), ELECTRON TRANSFER SUBUNIT"/>
    <property type="match status" value="1"/>
</dbReference>
<dbReference type="Pfam" id="PF01180">
    <property type="entry name" value="DHO_dh"/>
    <property type="match status" value="1"/>
</dbReference>
<dbReference type="InterPro" id="IPR017927">
    <property type="entry name" value="FAD-bd_FR_type"/>
</dbReference>
<dbReference type="Gene3D" id="3.20.20.70">
    <property type="entry name" value="Aldolase class I"/>
    <property type="match status" value="1"/>
</dbReference>
<reference evidence="5" key="1">
    <citation type="journal article" date="2015" name="Nature">
        <title>Complex archaea that bridge the gap between prokaryotes and eukaryotes.</title>
        <authorList>
            <person name="Spang A."/>
            <person name="Saw J.H."/>
            <person name="Jorgensen S.L."/>
            <person name="Zaremba-Niedzwiedzka K."/>
            <person name="Martijn J."/>
            <person name="Lind A.E."/>
            <person name="van Eijk R."/>
            <person name="Schleper C."/>
            <person name="Guy L."/>
            <person name="Ettema T.J."/>
        </authorList>
    </citation>
    <scope>NUCLEOTIDE SEQUENCE</scope>
</reference>
<sequence>KSIGPEKRKGHPAPVVYDWGGGIINAVGLSNPGIDGFVSRWKQALIDFPVIVSIFGKTVKDFMIIAEKLEPLKYDFLELNISCPNVSDEFGTPFSFSDKLTQDITRRAKTVTSRPVIVKLSPGIPDMVRIAVASQESGADAVCIANTAGPGMVIDTNTAVPVLANKTGGISGPAVLPLTVKNIFAAYKELSIPIIGTGGISDTNGALQVLMAGASLYGIGSAVYSEGLGIFKEIGKGVLAFARENGFESTQELIGLAHKTTKLRYYRIPGFVKSHAQGTRYKKFQVVPVKEILDFDKGGIRTLFFESGGFSRPEPGQFFMLWVPGSDQKPFSVSFFDEKEIGFSLMKRGKFSEAVFGLTEGEPVGLLGPLGNGFDLERFNSYLLAGGGIGTAPLIYTAARLAKAGKKAHFIAGGKSRSSLEWIPPLVDKLKIGSDIELLYCTEDGSFGEPGVVTEHFQKVIKKACPEYALVCGPEIFIKNSIAIFKKGRLQGQASIERMMKCGIGICGSCCVDGTGDRVCVEGPVFQFDYIDRLTEFGNYKRDESGSVQRLD</sequence>
<dbReference type="SUPFAM" id="SSF63380">
    <property type="entry name" value="Riboflavin synthase domain-like"/>
    <property type="match status" value="1"/>
</dbReference>
<dbReference type="Gene3D" id="2.10.240.10">
    <property type="entry name" value="Dihydroorotate dehydrogenase, electron transfer subunit"/>
    <property type="match status" value="1"/>
</dbReference>
<feature type="non-terminal residue" evidence="5">
    <location>
        <position position="1"/>
    </location>
</feature>
<dbReference type="GO" id="GO:0006207">
    <property type="term" value="P:'de novo' pyrimidine nucleobase biosynthetic process"/>
    <property type="evidence" value="ECO:0007669"/>
    <property type="project" value="InterPro"/>
</dbReference>
<dbReference type="Gene3D" id="2.40.30.10">
    <property type="entry name" value="Translation factors"/>
    <property type="match status" value="1"/>
</dbReference>
<keyword evidence="3" id="KW-0560">Oxidoreductase</keyword>
<evidence type="ECO:0000259" key="4">
    <source>
        <dbReference type="PROSITE" id="PS51384"/>
    </source>
</evidence>
<dbReference type="SUPFAM" id="SSF51395">
    <property type="entry name" value="FMN-linked oxidoreductases"/>
    <property type="match status" value="1"/>
</dbReference>
<dbReference type="InterPro" id="IPR001295">
    <property type="entry name" value="Dihydroorotate_DH_CS"/>
</dbReference>
<dbReference type="InterPro" id="IPR013785">
    <property type="entry name" value="Aldolase_TIM"/>
</dbReference>
<dbReference type="AlphaFoldDB" id="A0A0F9HAB4"/>
<dbReference type="PANTHER" id="PTHR43513:SF3">
    <property type="entry name" value="DIHYDROOROTATE DEHYDROGENASE B (NAD(+)), ELECTRON TRANSFER SUBUNIT-RELATED"/>
    <property type="match status" value="1"/>
</dbReference>
<protein>
    <recommendedName>
        <fullName evidence="4">FAD-binding FR-type domain-containing protein</fullName>
    </recommendedName>
</protein>
<dbReference type="UniPathway" id="UPA00070"/>
<dbReference type="InterPro" id="IPR017938">
    <property type="entry name" value="Riboflavin_synthase-like_b-brl"/>
</dbReference>
<dbReference type="InterPro" id="IPR039261">
    <property type="entry name" value="FNR_nucleotide-bd"/>
</dbReference>
<gene>
    <name evidence="5" type="ORF">LCGC14_2022830</name>
</gene>
<dbReference type="InterPro" id="IPR005720">
    <property type="entry name" value="Dihydroorotate_DH_cat"/>
</dbReference>
<dbReference type="GO" id="GO:0044205">
    <property type="term" value="P:'de novo' UMP biosynthetic process"/>
    <property type="evidence" value="ECO:0007669"/>
    <property type="project" value="UniProtKB-UniPathway"/>
</dbReference>
<evidence type="ECO:0000313" key="5">
    <source>
        <dbReference type="EMBL" id="KKL78640.1"/>
    </source>
</evidence>
<evidence type="ECO:0000256" key="1">
    <source>
        <dbReference type="ARBA" id="ARBA00001917"/>
    </source>
</evidence>
<dbReference type="InterPro" id="IPR037117">
    <property type="entry name" value="Dihydroorotate_DH_ele_sf"/>
</dbReference>
<dbReference type="GO" id="GO:0005737">
    <property type="term" value="C:cytoplasm"/>
    <property type="evidence" value="ECO:0007669"/>
    <property type="project" value="InterPro"/>
</dbReference>